<proteinExistence type="predicted"/>
<dbReference type="Pfam" id="PF13973">
    <property type="entry name" value="DUF4222"/>
    <property type="match status" value="1"/>
</dbReference>
<sequence length="59" mass="7003">MGKSTSTPRPQQRYKDSHGAIVTVEHVEHNRVTFYRDGYQYPCVQPIERFMKEFAEVEQ</sequence>
<dbReference type="Proteomes" id="UP000548673">
    <property type="component" value="Unassembled WGS sequence"/>
</dbReference>
<comment type="caution">
    <text evidence="1">The sequence shown here is derived from an EMBL/GenBank/DDBJ whole genome shotgun (WGS) entry which is preliminary data.</text>
</comment>
<evidence type="ECO:0000313" key="2">
    <source>
        <dbReference type="Proteomes" id="UP000548673"/>
    </source>
</evidence>
<dbReference type="AlphaFoldDB" id="A0A853H527"/>
<dbReference type="EMBL" id="JABTXY010000027">
    <property type="protein sequence ID" value="NYV44337.1"/>
    <property type="molecule type" value="Genomic_DNA"/>
</dbReference>
<name>A0A853H527_CROSK</name>
<accession>A0A853H527</accession>
<dbReference type="InterPro" id="IPR025317">
    <property type="entry name" value="DUF4222"/>
</dbReference>
<organism evidence="1 2">
    <name type="scientific">Cronobacter sakazakii</name>
    <name type="common">Enterobacter sakazakii</name>
    <dbReference type="NCBI Taxonomy" id="28141"/>
    <lineage>
        <taxon>Bacteria</taxon>
        <taxon>Pseudomonadati</taxon>
        <taxon>Pseudomonadota</taxon>
        <taxon>Gammaproteobacteria</taxon>
        <taxon>Enterobacterales</taxon>
        <taxon>Enterobacteriaceae</taxon>
        <taxon>Cronobacter</taxon>
    </lineage>
</organism>
<gene>
    <name evidence="1" type="ORF">HRR37_18660</name>
</gene>
<dbReference type="RefSeq" id="WP_069196534.1">
    <property type="nucleotide sequence ID" value="NZ_JABTXY010000027.1"/>
</dbReference>
<evidence type="ECO:0000313" key="1">
    <source>
        <dbReference type="EMBL" id="NYV44337.1"/>
    </source>
</evidence>
<protein>
    <submittedName>
        <fullName evidence="1">DUF4222 domain-containing protein</fullName>
    </submittedName>
</protein>
<reference evidence="1 2" key="1">
    <citation type="submission" date="2020-05" db="EMBL/GenBank/DDBJ databases">
        <title>The draft genome of Cronobacter sakazakii strain 145005.</title>
        <authorList>
            <person name="Yang J."/>
            <person name="Liu L."/>
            <person name="Feng Y."/>
            <person name="Zong Z."/>
        </authorList>
    </citation>
    <scope>NUCLEOTIDE SEQUENCE [LARGE SCALE GENOMIC DNA]</scope>
    <source>
        <strain evidence="1 2">145005</strain>
    </source>
</reference>